<gene>
    <name evidence="4" type="ORF">Tci_053761</name>
</gene>
<dbReference type="AlphaFoldDB" id="A0A6L2N6G9"/>
<feature type="domain" description="Retrovirus-related Pol polyprotein from transposon TNT 1-94-like beta-barrel" evidence="3">
    <location>
        <begin position="655"/>
        <end position="728"/>
    </location>
</feature>
<dbReference type="Pfam" id="PF22936">
    <property type="entry name" value="Pol_BBD"/>
    <property type="match status" value="1"/>
</dbReference>
<organism evidence="4">
    <name type="scientific">Tanacetum cinerariifolium</name>
    <name type="common">Dalmatian daisy</name>
    <name type="synonym">Chrysanthemum cinerariifolium</name>
    <dbReference type="NCBI Taxonomy" id="118510"/>
    <lineage>
        <taxon>Eukaryota</taxon>
        <taxon>Viridiplantae</taxon>
        <taxon>Streptophyta</taxon>
        <taxon>Embryophyta</taxon>
        <taxon>Tracheophyta</taxon>
        <taxon>Spermatophyta</taxon>
        <taxon>Magnoliopsida</taxon>
        <taxon>eudicotyledons</taxon>
        <taxon>Gunneridae</taxon>
        <taxon>Pentapetalae</taxon>
        <taxon>asterids</taxon>
        <taxon>campanulids</taxon>
        <taxon>Asterales</taxon>
        <taxon>Asteraceae</taxon>
        <taxon>Asteroideae</taxon>
        <taxon>Anthemideae</taxon>
        <taxon>Anthemidinae</taxon>
        <taxon>Tanacetum</taxon>
    </lineage>
</organism>
<name>A0A6L2N6G9_TANCI</name>
<dbReference type="InterPro" id="IPR054722">
    <property type="entry name" value="PolX-like_BBD"/>
</dbReference>
<reference evidence="4" key="1">
    <citation type="journal article" date="2019" name="Sci. Rep.">
        <title>Draft genome of Tanacetum cinerariifolium, the natural source of mosquito coil.</title>
        <authorList>
            <person name="Yamashiro T."/>
            <person name="Shiraishi A."/>
            <person name="Satake H."/>
            <person name="Nakayama K."/>
        </authorList>
    </citation>
    <scope>NUCLEOTIDE SEQUENCE</scope>
</reference>
<feature type="region of interest" description="Disordered" evidence="2">
    <location>
        <begin position="614"/>
        <end position="633"/>
    </location>
</feature>
<keyword evidence="1" id="KW-0175">Coiled coil</keyword>
<protein>
    <submittedName>
        <fullName evidence="4">Ribonuclease H-like domain-containing protein</fullName>
    </submittedName>
</protein>
<proteinExistence type="predicted"/>
<comment type="caution">
    <text evidence="4">The sequence shown here is derived from an EMBL/GenBank/DDBJ whole genome shotgun (WGS) entry which is preliminary data.</text>
</comment>
<sequence length="788" mass="88127">MESLSPQVVSAAKLPILNPNEFDLWKMRIEQYFLMTDYSLREVILNGDSPGPTRVIEGVVQPVAPTTAEHRLARKNELKARGTLLMDLPDKHQLKFNIHKDAKTLMEAIEKRFGGNKETKKRNKVYEAKVKSSSSASTSTQNIAFTSSQTTNSTNDPVSVVATVSAASVKILVSALPNVDTLSNAVIYSFFASQSNSPQLDNDDLKQIDADDLEEMDLKWQMTMECRSPKDTRRNSASEPQRRNVLVETSTLNALVSQCDGVGSYDWSFQAEEEPTNYALVAFTFSSSSSFDNEVPSCSKACTKSYATLQSHYEKLTDDFRKSQFDVISYKTGLESVEARLLSLGKKIKKAKQERDDLKLKLEKFQTSSKNLSQLLASQTNDKTGLGYNTQVFTRFMFDCDEFFTSKSDESLPPSPIYDRYQSGDGYHVVPPPYTGTFMPPKPDLVFHTASNVNETVHTAFNVELSPTKHDTNLSHTHRPSAPIIKDWVFDSEDDYKAEIPQNAPTILKPKSNGYRRNRKPCFVCKSLDHLIKDFDFYGKKIAQTPARNHAQRGNHQQYTSMTLINPQKHVVPTLVLTQSKLVPITAARPVTAAILKPHVTKPKQAKSIVTKPHLPPKRHINRSPSPKASNFPPKVTAVKVPQGNSQHALKDKGVIDSGCSRHITGNTSYLFDFEKLNGGYVAFGANPKGGKISGKGKIRTGKLDFDDVYFVKELKFNLFSVSQMCDKKNSVLFTDTECFVLSPEFKLPDENQVLLRVHRENNMYNVDLKNIVPSGDLTCLFAKGTLD</sequence>
<evidence type="ECO:0000256" key="2">
    <source>
        <dbReference type="SAM" id="MobiDB-lite"/>
    </source>
</evidence>
<accession>A0A6L2N6G9</accession>
<evidence type="ECO:0000313" key="4">
    <source>
        <dbReference type="EMBL" id="GEU81783.1"/>
    </source>
</evidence>
<evidence type="ECO:0000259" key="3">
    <source>
        <dbReference type="Pfam" id="PF22936"/>
    </source>
</evidence>
<dbReference type="EMBL" id="BKCJ010008354">
    <property type="protein sequence ID" value="GEU81783.1"/>
    <property type="molecule type" value="Genomic_DNA"/>
</dbReference>
<evidence type="ECO:0000256" key="1">
    <source>
        <dbReference type="SAM" id="Coils"/>
    </source>
</evidence>
<feature type="coiled-coil region" evidence="1">
    <location>
        <begin position="334"/>
        <end position="368"/>
    </location>
</feature>